<feature type="compositionally biased region" description="Acidic residues" evidence="1">
    <location>
        <begin position="375"/>
        <end position="388"/>
    </location>
</feature>
<sequence>MNLFGKVVSFSRGKLNNDTQRVTAWQNEAVEYTSAFVTNIHNKIANEIAKVEFQHVKYKKDKTGSDPLISRAGSDLDEVLNWSPKGEHNSMEFWQKVIKKLLCTRYVDLYPKFDRETGDLADLLLTNDGKEYKPEELVRLFSPFYINEDTSILDNALASIQAKLEQGKLRGLLKINAFLDIDNTQEYREKALTTIKNMQESSSYNGLTPVDNKTEIVELKKDYSVLNKDEIDLIKSELLTGYFMNENILLGTATQEQQIYFYNSTIIPLLIQLEKELTYKLISTGRRRINKDNLYYERIIVDNQLFKFATLKELIDLYHENINAPIFTVNQLLVKMGEQPIEGGDIYLTNLNAVAVKSLSDLQGGRKDVTSTDETNTDETNTDETDNQ</sequence>
<protein>
    <submittedName>
        <fullName evidence="2">Portal protein</fullName>
    </submittedName>
</protein>
<proteinExistence type="predicted"/>
<gene>
    <name evidence="2" type="ORF">R34_004</name>
</gene>
<evidence type="ECO:0000313" key="2">
    <source>
        <dbReference type="EMBL" id="ARM65506.1"/>
    </source>
</evidence>
<evidence type="ECO:0000313" key="3">
    <source>
        <dbReference type="Proteomes" id="UP000223734"/>
    </source>
</evidence>
<feature type="region of interest" description="Disordered" evidence="1">
    <location>
        <begin position="364"/>
        <end position="388"/>
    </location>
</feature>
<evidence type="ECO:0000256" key="1">
    <source>
        <dbReference type="SAM" id="MobiDB-lite"/>
    </source>
</evidence>
<dbReference type="Proteomes" id="UP000223734">
    <property type="component" value="Segment"/>
</dbReference>
<name>A0A1W6JH06_9CAUD</name>
<accession>A0A1W6JH06</accession>
<organism evidence="2 3">
    <name type="scientific">Lactococcus phage R3.4</name>
    <dbReference type="NCBI Taxonomy" id="1965483"/>
    <lineage>
        <taxon>Viruses</taxon>
        <taxon>Duplodnaviria</taxon>
        <taxon>Heunggongvirae</taxon>
        <taxon>Uroviricota</taxon>
        <taxon>Caudoviricetes</taxon>
        <taxon>Skunavirus</taxon>
        <taxon>Skunavirus R31</taxon>
    </lineage>
</organism>
<dbReference type="EMBL" id="KY554760">
    <property type="protein sequence ID" value="ARM65506.1"/>
    <property type="molecule type" value="Genomic_DNA"/>
</dbReference>
<reference evidence="2 3" key="1">
    <citation type="journal article" date="2017" name="Viruses">
        <title>Phage Biodiversity in Artisanal Cheese Wheys Reflects the Complexity of the Fermentation Process.</title>
        <authorList>
            <person name="Mahony J."/>
            <person name="Moscarelli A."/>
            <person name="Kelleher P."/>
            <person name="Lugli G.A."/>
            <person name="Ventura M."/>
            <person name="Settanni L."/>
            <person name="van Sinderen D."/>
        </authorList>
    </citation>
    <scope>NUCLEOTIDE SEQUENCE [LARGE SCALE GENOMIC DNA]</scope>
</reference>